<dbReference type="InterPro" id="IPR015402">
    <property type="entry name" value="DUF1980"/>
</dbReference>
<dbReference type="PANTHER" id="PTHR40047:SF1">
    <property type="entry name" value="UPF0703 PROTEIN YCGQ"/>
    <property type="match status" value="1"/>
</dbReference>
<gene>
    <name evidence="4" type="ORF">H9622_02350</name>
</gene>
<dbReference type="Proteomes" id="UP000602532">
    <property type="component" value="Unassembled WGS sequence"/>
</dbReference>
<evidence type="ECO:0000313" key="4">
    <source>
        <dbReference type="EMBL" id="MBD8022428.1"/>
    </source>
</evidence>
<feature type="transmembrane region" description="Helical" evidence="2">
    <location>
        <begin position="41"/>
        <end position="63"/>
    </location>
</feature>
<organism evidence="4 5">
    <name type="scientific">Microbacterium gallinarum</name>
    <dbReference type="NCBI Taxonomy" id="2762209"/>
    <lineage>
        <taxon>Bacteria</taxon>
        <taxon>Bacillati</taxon>
        <taxon>Actinomycetota</taxon>
        <taxon>Actinomycetes</taxon>
        <taxon>Micrococcales</taxon>
        <taxon>Microbacteriaceae</taxon>
        <taxon>Microbacterium</taxon>
    </lineage>
</organism>
<dbReference type="PANTHER" id="PTHR40047">
    <property type="entry name" value="UPF0703 PROTEIN YCGQ"/>
    <property type="match status" value="1"/>
</dbReference>
<proteinExistence type="predicted"/>
<evidence type="ECO:0000259" key="3">
    <source>
        <dbReference type="Pfam" id="PF21537"/>
    </source>
</evidence>
<sequence length="269" mass="28423">MRDVWERWLGAGLAAVLGIATLVLALTGRLGLFLNPAGSWFAIAMAVVAIGVGVVGLALPLGIEREHDHPGEASADHDHDHDHGRDHVDDHGRGHSQVAVARASTVSIVGGAIASAVVVAAWLLPPTTLSVTLAMDRATNAPALFGRDDAVELASSGDTREFGIPDWSTVFATATSPEDFAGDAVELEGFVTPHPDDPEQFLLTRLVITHCVIDAQPAAVPVSDADWDAGIEVGDWARVEGTVVLEGEELTIRPTTLTPIEEPQDPYEY</sequence>
<feature type="compositionally biased region" description="Basic and acidic residues" evidence="1">
    <location>
        <begin position="68"/>
        <end position="93"/>
    </location>
</feature>
<keyword evidence="2" id="KW-1133">Transmembrane helix</keyword>
<reference evidence="4 5" key="1">
    <citation type="submission" date="2020-08" db="EMBL/GenBank/DDBJ databases">
        <title>A Genomic Blueprint of the Chicken Gut Microbiome.</title>
        <authorList>
            <person name="Gilroy R."/>
            <person name="Ravi A."/>
            <person name="Getino M."/>
            <person name="Pursley I."/>
            <person name="Horton D.L."/>
            <person name="Alikhan N.-F."/>
            <person name="Baker D."/>
            <person name="Gharbi K."/>
            <person name="Hall N."/>
            <person name="Watson M."/>
            <person name="Adriaenssens E.M."/>
            <person name="Foster-Nyarko E."/>
            <person name="Jarju S."/>
            <person name="Secka A."/>
            <person name="Antonio M."/>
            <person name="Oren A."/>
            <person name="Chaudhuri R."/>
            <person name="La Ragione R.M."/>
            <person name="Hildebrand F."/>
            <person name="Pallen M.J."/>
        </authorList>
    </citation>
    <scope>NUCLEOTIDE SEQUENCE [LARGE SCALE GENOMIC DNA]</scope>
    <source>
        <strain evidence="4 5">Sa1CUA4</strain>
    </source>
</reference>
<accession>A0ABR8WZI5</accession>
<keyword evidence="2" id="KW-0812">Transmembrane</keyword>
<evidence type="ECO:0000256" key="2">
    <source>
        <dbReference type="SAM" id="Phobius"/>
    </source>
</evidence>
<name>A0ABR8WZI5_9MICO</name>
<protein>
    <submittedName>
        <fullName evidence="4">TIGR03943 family protein</fullName>
    </submittedName>
</protein>
<evidence type="ECO:0000313" key="5">
    <source>
        <dbReference type="Proteomes" id="UP000602532"/>
    </source>
</evidence>
<comment type="caution">
    <text evidence="4">The sequence shown here is derived from an EMBL/GenBank/DDBJ whole genome shotgun (WGS) entry which is preliminary data.</text>
</comment>
<feature type="region of interest" description="Disordered" evidence="1">
    <location>
        <begin position="68"/>
        <end position="94"/>
    </location>
</feature>
<evidence type="ECO:0000256" key="1">
    <source>
        <dbReference type="SAM" id="MobiDB-lite"/>
    </source>
</evidence>
<keyword evidence="5" id="KW-1185">Reference proteome</keyword>
<keyword evidence="2" id="KW-0472">Membrane</keyword>
<dbReference type="NCBIfam" id="TIGR03943">
    <property type="entry name" value="TIGR03943 family putative permease subunit"/>
    <property type="match status" value="1"/>
</dbReference>
<dbReference type="InterPro" id="IPR048447">
    <property type="entry name" value="DUF1980_C"/>
</dbReference>
<dbReference type="InterPro" id="IPR052955">
    <property type="entry name" value="UPF0703_membrane_permease"/>
</dbReference>
<feature type="domain" description="DUF1980" evidence="3">
    <location>
        <begin position="175"/>
        <end position="269"/>
    </location>
</feature>
<feature type="transmembrane region" description="Helical" evidence="2">
    <location>
        <begin position="103"/>
        <end position="124"/>
    </location>
</feature>
<dbReference type="EMBL" id="JACSPM010000001">
    <property type="protein sequence ID" value="MBD8022428.1"/>
    <property type="molecule type" value="Genomic_DNA"/>
</dbReference>
<dbReference type="Pfam" id="PF21537">
    <property type="entry name" value="DUF1980_C"/>
    <property type="match status" value="1"/>
</dbReference>